<dbReference type="Proteomes" id="UP001281003">
    <property type="component" value="Unassembled WGS sequence"/>
</dbReference>
<feature type="region of interest" description="Disordered" evidence="1">
    <location>
        <begin position="490"/>
        <end position="534"/>
    </location>
</feature>
<dbReference type="EMBL" id="JAUTDP010000007">
    <property type="protein sequence ID" value="KAK3397460.1"/>
    <property type="molecule type" value="Genomic_DNA"/>
</dbReference>
<evidence type="ECO:0000313" key="3">
    <source>
        <dbReference type="Proteomes" id="UP001281003"/>
    </source>
</evidence>
<feature type="region of interest" description="Disordered" evidence="1">
    <location>
        <begin position="764"/>
        <end position="876"/>
    </location>
</feature>
<feature type="compositionally biased region" description="Polar residues" evidence="1">
    <location>
        <begin position="959"/>
        <end position="969"/>
    </location>
</feature>
<sequence>MGATSKMLSKSGSTIRKLVSPRKPVFVEEYEGSYFHHDDEGLRAVYRELKMRSWGLRRSSKPDLHVQKKDDLHKILSIVPPLPDTPLSSRSSLSSCGYSIDHTSPQCSSQRIGGQSPHRSPLLCPEHLEYQPQQARGRSQPASTTPVTPPRTPSSQELHHIVLLPPSPPLQQEEPNQGYTTRRPSITLTGLGINHQSISTEKIAEDLTGSSEQHRLPSNGYSNDIQKLSPKMDRAFQPQRSSVGIKPPLPALVIPTTTYYSANHTKPLTPVHTPSQRSQARRRSQASLQSQTQPFKGSFMLTSPARFASAGKTKRRKSKKSHRRSRIVSTQVSKWALPDTARNLLERLNPIKADEVLPESILQEILDRACLVQSAMNDEVMATGQEGDQPSQQPITPVEPFHLDDLPTRIDNAGVSLTVTSVTPPPETAQPAQFGHGEITRDDCATPKPLSQEDGQKKNRPNSHPVPLAENGKDHSLPIMFRLEEEVQSAPKPSSVAHLTPSTTGPIRPVPRRTPSRQLPPLPTIPEGITSSMLTPTTATSPGFGFDTSNDEFIYLKSTPFTWTMPLFRHGPIRLPKPEQTINQLAANAEDGLDWVAFQISIGSGIGDFDSDPLDYSRPSDAELNERDDILAWFSGFGFDGYGALRNSPTPEEEAELLKQKQERVLLQAQSAIAGGGTLNTSNRGKAPTGDELRRIQHLQAFDWDRKHPHIHERSAGVNDQILFYAPATHIAAHQMQQHHYLPWISQDTPSTTWSIERQPRDHLEKPTINSPFGHTHSQSWSYSVSPPQAPTSHPTGHRDHSRGRSSSDVANTNTNNNNNTPVPTSINRNQSPTLRTSTPTKNLPTSRLQPQQQQSSLALASSSSSSLFSSSPAFRSESPFLPAFAFQQHEHPNQTAIPTTPQPRNQQPNITKQTAKKIPQAIDAARARHFGQQTLQQQQQQQQGQGQGLHRHRRTDSQESIKSLPQSPALNMVVSRDVNGQEYVIPMGFNLDHDLGDFLKWEAEHVAFGID</sequence>
<proteinExistence type="predicted"/>
<feature type="compositionally biased region" description="Polar residues" evidence="1">
    <location>
        <begin position="104"/>
        <end position="113"/>
    </location>
</feature>
<feature type="region of interest" description="Disordered" evidence="1">
    <location>
        <begin position="131"/>
        <end position="157"/>
    </location>
</feature>
<comment type="caution">
    <text evidence="2">The sequence shown here is derived from an EMBL/GenBank/DDBJ whole genome shotgun (WGS) entry which is preliminary data.</text>
</comment>
<feature type="region of interest" description="Disordered" evidence="1">
    <location>
        <begin position="894"/>
        <end position="969"/>
    </location>
</feature>
<name>A0AAE0PCR5_SORBR</name>
<organism evidence="2 3">
    <name type="scientific">Sordaria brevicollis</name>
    <dbReference type="NCBI Taxonomy" id="83679"/>
    <lineage>
        <taxon>Eukaryota</taxon>
        <taxon>Fungi</taxon>
        <taxon>Dikarya</taxon>
        <taxon>Ascomycota</taxon>
        <taxon>Pezizomycotina</taxon>
        <taxon>Sordariomycetes</taxon>
        <taxon>Sordariomycetidae</taxon>
        <taxon>Sordariales</taxon>
        <taxon>Sordariaceae</taxon>
        <taxon>Sordaria</taxon>
    </lineage>
</organism>
<accession>A0AAE0PCR5</accession>
<evidence type="ECO:0000313" key="2">
    <source>
        <dbReference type="EMBL" id="KAK3397460.1"/>
    </source>
</evidence>
<feature type="compositionally biased region" description="Low complexity" evidence="1">
    <location>
        <begin position="847"/>
        <end position="876"/>
    </location>
</feature>
<reference evidence="2" key="2">
    <citation type="submission" date="2023-07" db="EMBL/GenBank/DDBJ databases">
        <authorList>
            <consortium name="Lawrence Berkeley National Laboratory"/>
            <person name="Haridas S."/>
            <person name="Hensen N."/>
            <person name="Bonometti L."/>
            <person name="Westerberg I."/>
            <person name="Brannstrom I.O."/>
            <person name="Guillou S."/>
            <person name="Cros-Aarteil S."/>
            <person name="Calhoun S."/>
            <person name="Kuo A."/>
            <person name="Mondo S."/>
            <person name="Pangilinan J."/>
            <person name="Riley R."/>
            <person name="LaButti K."/>
            <person name="Andreopoulos B."/>
            <person name="Lipzen A."/>
            <person name="Chen C."/>
            <person name="Yanf M."/>
            <person name="Daum C."/>
            <person name="Ng V."/>
            <person name="Clum A."/>
            <person name="Steindorff A."/>
            <person name="Ohm R."/>
            <person name="Martin F."/>
            <person name="Silar P."/>
            <person name="Natvig D."/>
            <person name="Lalanne C."/>
            <person name="Gautier V."/>
            <person name="Ament-velasquez S.L."/>
            <person name="Kruys A."/>
            <person name="Hutchinson M.I."/>
            <person name="Powell A.J."/>
            <person name="Barry K."/>
            <person name="Miller A.N."/>
            <person name="Grigoriev I.V."/>
            <person name="Debuchy R."/>
            <person name="Gladieux P."/>
            <person name="Thoren M.H."/>
            <person name="Johannesson H."/>
        </authorList>
    </citation>
    <scope>NUCLEOTIDE SEQUENCE</scope>
    <source>
        <strain evidence="2">FGSC 1904</strain>
    </source>
</reference>
<feature type="compositionally biased region" description="Low complexity" evidence="1">
    <location>
        <begin position="932"/>
        <end position="945"/>
    </location>
</feature>
<feature type="compositionally biased region" description="Polar residues" evidence="1">
    <location>
        <begin position="768"/>
        <end position="795"/>
    </location>
</feature>
<feature type="region of interest" description="Disordered" evidence="1">
    <location>
        <begin position="262"/>
        <end position="329"/>
    </location>
</feature>
<evidence type="ECO:0000256" key="1">
    <source>
        <dbReference type="SAM" id="MobiDB-lite"/>
    </source>
</evidence>
<protein>
    <submittedName>
        <fullName evidence="2">Uncharacterized protein</fullName>
    </submittedName>
</protein>
<dbReference type="AlphaFoldDB" id="A0AAE0PCR5"/>
<gene>
    <name evidence="2" type="ORF">B0T20DRAFT_221099</name>
</gene>
<feature type="compositionally biased region" description="Low complexity" evidence="1">
    <location>
        <begin position="805"/>
        <end position="821"/>
    </location>
</feature>
<feature type="compositionally biased region" description="Low complexity" evidence="1">
    <location>
        <begin position="898"/>
        <end position="912"/>
    </location>
</feature>
<reference evidence="2" key="1">
    <citation type="journal article" date="2023" name="Mol. Phylogenet. Evol.">
        <title>Genome-scale phylogeny and comparative genomics of the fungal order Sordariales.</title>
        <authorList>
            <person name="Hensen N."/>
            <person name="Bonometti L."/>
            <person name="Westerberg I."/>
            <person name="Brannstrom I.O."/>
            <person name="Guillou S."/>
            <person name="Cros-Aarteil S."/>
            <person name="Calhoun S."/>
            <person name="Haridas S."/>
            <person name="Kuo A."/>
            <person name="Mondo S."/>
            <person name="Pangilinan J."/>
            <person name="Riley R."/>
            <person name="LaButti K."/>
            <person name="Andreopoulos B."/>
            <person name="Lipzen A."/>
            <person name="Chen C."/>
            <person name="Yan M."/>
            <person name="Daum C."/>
            <person name="Ng V."/>
            <person name="Clum A."/>
            <person name="Steindorff A."/>
            <person name="Ohm R.A."/>
            <person name="Martin F."/>
            <person name="Silar P."/>
            <person name="Natvig D.O."/>
            <person name="Lalanne C."/>
            <person name="Gautier V."/>
            <person name="Ament-Velasquez S.L."/>
            <person name="Kruys A."/>
            <person name="Hutchinson M.I."/>
            <person name="Powell A.J."/>
            <person name="Barry K."/>
            <person name="Miller A.N."/>
            <person name="Grigoriev I.V."/>
            <person name="Debuchy R."/>
            <person name="Gladieux P."/>
            <person name="Hiltunen Thoren M."/>
            <person name="Johannesson H."/>
        </authorList>
    </citation>
    <scope>NUCLEOTIDE SEQUENCE</scope>
    <source>
        <strain evidence="2">FGSC 1904</strain>
    </source>
</reference>
<feature type="region of interest" description="Disordered" evidence="1">
    <location>
        <begin position="421"/>
        <end position="474"/>
    </location>
</feature>
<keyword evidence="3" id="KW-1185">Reference proteome</keyword>
<feature type="compositionally biased region" description="Basic residues" evidence="1">
    <location>
        <begin position="312"/>
        <end position="326"/>
    </location>
</feature>
<feature type="compositionally biased region" description="Polar residues" evidence="1">
    <location>
        <begin position="131"/>
        <end position="142"/>
    </location>
</feature>
<feature type="region of interest" description="Disordered" evidence="1">
    <location>
        <begin position="104"/>
        <end position="123"/>
    </location>
</feature>
<feature type="compositionally biased region" description="Polar residues" evidence="1">
    <location>
        <begin position="822"/>
        <end position="846"/>
    </location>
</feature>